<comment type="caution">
    <text evidence="1">The sequence shown here is derived from an EMBL/GenBank/DDBJ whole genome shotgun (WGS) entry which is preliminary data.</text>
</comment>
<dbReference type="RefSeq" id="WP_190833996.1">
    <property type="nucleotide sequence ID" value="NZ_CAWPPI010000082.1"/>
</dbReference>
<gene>
    <name evidence="1" type="ORF">ICL16_26490</name>
</gene>
<dbReference type="Proteomes" id="UP000629098">
    <property type="component" value="Unassembled WGS sequence"/>
</dbReference>
<keyword evidence="2" id="KW-1185">Reference proteome</keyword>
<evidence type="ECO:0000313" key="1">
    <source>
        <dbReference type="EMBL" id="MBD2775511.1"/>
    </source>
</evidence>
<accession>A0A8J6XMA9</accession>
<protein>
    <submittedName>
        <fullName evidence="1">Uncharacterized protein</fullName>
    </submittedName>
</protein>
<name>A0A8J6XMA9_9CYAN</name>
<reference evidence="1" key="1">
    <citation type="submission" date="2020-09" db="EMBL/GenBank/DDBJ databases">
        <title>Iningainema tapete sp. nov. (Scytonemataceae, Cyanobacteria) from greenhouses in central Florida (USA) produces two types of nodularin with biosynthetic potential for microcystin-LR and anabaenopeptins.</title>
        <authorList>
            <person name="Berthold D.E."/>
            <person name="Lefler F.W."/>
            <person name="Huang I.-S."/>
            <person name="Abdulla H."/>
            <person name="Zimba P.V."/>
            <person name="Laughinghouse H.D. IV."/>
        </authorList>
    </citation>
    <scope>NUCLEOTIDE SEQUENCE</scope>
    <source>
        <strain evidence="1">BLCCT55</strain>
    </source>
</reference>
<evidence type="ECO:0000313" key="2">
    <source>
        <dbReference type="Proteomes" id="UP000629098"/>
    </source>
</evidence>
<organism evidence="1 2">
    <name type="scientific">Iningainema tapete BLCC-T55</name>
    <dbReference type="NCBI Taxonomy" id="2748662"/>
    <lineage>
        <taxon>Bacteria</taxon>
        <taxon>Bacillati</taxon>
        <taxon>Cyanobacteriota</taxon>
        <taxon>Cyanophyceae</taxon>
        <taxon>Nostocales</taxon>
        <taxon>Scytonemataceae</taxon>
        <taxon>Iningainema tapete</taxon>
    </lineage>
</organism>
<dbReference type="AlphaFoldDB" id="A0A8J6XMA9"/>
<dbReference type="EMBL" id="JACXAE010000082">
    <property type="protein sequence ID" value="MBD2775511.1"/>
    <property type="molecule type" value="Genomic_DNA"/>
</dbReference>
<proteinExistence type="predicted"/>
<sequence length="62" mass="7078">MYVAVLRGIGYWVLGIGYWVLGTGKNSSPIPNLQFPIRFTVIYAISPQAGYTRYLRLFCFKT</sequence>